<reference evidence="2" key="2">
    <citation type="journal article" date="2021" name="PeerJ">
        <title>Extensive microbial diversity within the chicken gut microbiome revealed by metagenomics and culture.</title>
        <authorList>
            <person name="Gilroy R."/>
            <person name="Ravi A."/>
            <person name="Getino M."/>
            <person name="Pursley I."/>
            <person name="Horton D.L."/>
            <person name="Alikhan N.F."/>
            <person name="Baker D."/>
            <person name="Gharbi K."/>
            <person name="Hall N."/>
            <person name="Watson M."/>
            <person name="Adriaenssens E.M."/>
            <person name="Foster-Nyarko E."/>
            <person name="Jarju S."/>
            <person name="Secka A."/>
            <person name="Antonio M."/>
            <person name="Oren A."/>
            <person name="Chaudhuri R.R."/>
            <person name="La Ragione R."/>
            <person name="Hildebrand F."/>
            <person name="Pallen M.J."/>
        </authorList>
    </citation>
    <scope>NUCLEOTIDE SEQUENCE</scope>
    <source>
        <strain evidence="2">20514</strain>
    </source>
</reference>
<dbReference type="Gene3D" id="3.40.50.2020">
    <property type="match status" value="1"/>
</dbReference>
<protein>
    <submittedName>
        <fullName evidence="2">ComF family protein</fullName>
    </submittedName>
</protein>
<comment type="caution">
    <text evidence="2">The sequence shown here is derived from an EMBL/GenBank/DDBJ whole genome shotgun (WGS) entry which is preliminary data.</text>
</comment>
<dbReference type="InterPro" id="IPR029057">
    <property type="entry name" value="PRTase-like"/>
</dbReference>
<name>A0A9D9EJM4_9BACT</name>
<proteinExistence type="inferred from homology"/>
<organism evidence="2 3">
    <name type="scientific">Candidatus Cryptobacteroides merdigallinarum</name>
    <dbReference type="NCBI Taxonomy" id="2840770"/>
    <lineage>
        <taxon>Bacteria</taxon>
        <taxon>Pseudomonadati</taxon>
        <taxon>Bacteroidota</taxon>
        <taxon>Bacteroidia</taxon>
        <taxon>Bacteroidales</taxon>
        <taxon>Candidatus Cryptobacteroides</taxon>
    </lineage>
</organism>
<dbReference type="PANTHER" id="PTHR47505:SF1">
    <property type="entry name" value="DNA UTILIZATION PROTEIN YHGH"/>
    <property type="match status" value="1"/>
</dbReference>
<accession>A0A9D9EJM4</accession>
<comment type="similarity">
    <text evidence="1">Belongs to the ComF/GntX family.</text>
</comment>
<dbReference type="PANTHER" id="PTHR47505">
    <property type="entry name" value="DNA UTILIZATION PROTEIN YHGH"/>
    <property type="match status" value="1"/>
</dbReference>
<gene>
    <name evidence="2" type="ORF">IAC29_05690</name>
</gene>
<reference evidence="2" key="1">
    <citation type="submission" date="2020-10" db="EMBL/GenBank/DDBJ databases">
        <authorList>
            <person name="Gilroy R."/>
        </authorList>
    </citation>
    <scope>NUCLEOTIDE SEQUENCE</scope>
    <source>
        <strain evidence="2">20514</strain>
    </source>
</reference>
<dbReference type="CDD" id="cd06223">
    <property type="entry name" value="PRTases_typeI"/>
    <property type="match status" value="1"/>
</dbReference>
<evidence type="ECO:0000313" key="3">
    <source>
        <dbReference type="Proteomes" id="UP000810252"/>
    </source>
</evidence>
<dbReference type="AlphaFoldDB" id="A0A9D9EJM4"/>
<evidence type="ECO:0000256" key="1">
    <source>
        <dbReference type="ARBA" id="ARBA00008007"/>
    </source>
</evidence>
<sequence length="251" mass="28306">MDRIGYYLSSIADLALPRTCMVCGRQLGVMEKYLCIYCSADFPFTRFWLSSRNEMSDRLNALISRDMEDSYRPTAYERYSCASALFFYHSGAGYKEIPRQLKYGKRLDAGRYFARLLAERIFSSEVFGNADLVVPVPLHCRRRRERGYNQAEIIARELSAEGGCRMQADLLVRRRYTGSQTRLHADARKANVRGVFIVAADVASRHSPSHILLVDDVFTTGATICACHHALRGFYGPSLRISAVTLGFVGG</sequence>
<evidence type="ECO:0000313" key="2">
    <source>
        <dbReference type="EMBL" id="MBO8448744.1"/>
    </source>
</evidence>
<dbReference type="InterPro" id="IPR051910">
    <property type="entry name" value="ComF/GntX_DNA_util-trans"/>
</dbReference>
<dbReference type="InterPro" id="IPR000836">
    <property type="entry name" value="PRTase_dom"/>
</dbReference>
<dbReference type="EMBL" id="JADIMQ010000080">
    <property type="protein sequence ID" value="MBO8448744.1"/>
    <property type="molecule type" value="Genomic_DNA"/>
</dbReference>
<dbReference type="SUPFAM" id="SSF53271">
    <property type="entry name" value="PRTase-like"/>
    <property type="match status" value="1"/>
</dbReference>
<dbReference type="Proteomes" id="UP000810252">
    <property type="component" value="Unassembled WGS sequence"/>
</dbReference>